<organism evidence="4 5">
    <name type="scientific">Armillaria novae-zelandiae</name>
    <dbReference type="NCBI Taxonomy" id="153914"/>
    <lineage>
        <taxon>Eukaryota</taxon>
        <taxon>Fungi</taxon>
        <taxon>Dikarya</taxon>
        <taxon>Basidiomycota</taxon>
        <taxon>Agaricomycotina</taxon>
        <taxon>Agaricomycetes</taxon>
        <taxon>Agaricomycetidae</taxon>
        <taxon>Agaricales</taxon>
        <taxon>Marasmiineae</taxon>
        <taxon>Physalacriaceae</taxon>
        <taxon>Armillaria</taxon>
    </lineage>
</organism>
<sequence>MILLLLHALLCSYILPVLSLSITLRGLSHPLVNVSTPVLLTSGSDDPSQFWIVVRRTFSPDFNTTLLIQTVENFTANRTVSLVFPSAGNTSIEAETTSLTLASTNITFAYSEFFQVDEGPTHNISPSYTRDAEFPPVASANVSSTVSSSTTASSSDTASSSSPHKAAIIAGVVCGAFLLASIITVLLIWRYRKRQRRAPSRAFLHDLDDKRQPRTSRKNQPLSDPPPPYSPRISRVASRLFRWARGDNDSAPSRKP</sequence>
<evidence type="ECO:0000313" key="4">
    <source>
        <dbReference type="EMBL" id="KAK0477402.1"/>
    </source>
</evidence>
<comment type="caution">
    <text evidence="4">The sequence shown here is derived from an EMBL/GenBank/DDBJ whole genome shotgun (WGS) entry which is preliminary data.</text>
</comment>
<evidence type="ECO:0008006" key="6">
    <source>
        <dbReference type="Google" id="ProtNLM"/>
    </source>
</evidence>
<keyword evidence="2" id="KW-1133">Transmembrane helix</keyword>
<feature type="region of interest" description="Disordered" evidence="1">
    <location>
        <begin position="202"/>
        <end position="233"/>
    </location>
</feature>
<feature type="signal peptide" evidence="3">
    <location>
        <begin position="1"/>
        <end position="19"/>
    </location>
</feature>
<dbReference type="Proteomes" id="UP001175227">
    <property type="component" value="Unassembled WGS sequence"/>
</dbReference>
<evidence type="ECO:0000256" key="3">
    <source>
        <dbReference type="SAM" id="SignalP"/>
    </source>
</evidence>
<evidence type="ECO:0000313" key="5">
    <source>
        <dbReference type="Proteomes" id="UP001175227"/>
    </source>
</evidence>
<keyword evidence="2" id="KW-0472">Membrane</keyword>
<evidence type="ECO:0000256" key="2">
    <source>
        <dbReference type="SAM" id="Phobius"/>
    </source>
</evidence>
<proteinExistence type="predicted"/>
<evidence type="ECO:0000256" key="1">
    <source>
        <dbReference type="SAM" id="MobiDB-lite"/>
    </source>
</evidence>
<dbReference type="AlphaFoldDB" id="A0AA39U4L7"/>
<feature type="compositionally biased region" description="Basic and acidic residues" evidence="1">
    <location>
        <begin position="203"/>
        <end position="212"/>
    </location>
</feature>
<feature type="transmembrane region" description="Helical" evidence="2">
    <location>
        <begin position="166"/>
        <end position="189"/>
    </location>
</feature>
<gene>
    <name evidence="4" type="ORF">IW261DRAFT_1566306</name>
</gene>
<dbReference type="EMBL" id="JAUEPR010000017">
    <property type="protein sequence ID" value="KAK0477402.1"/>
    <property type="molecule type" value="Genomic_DNA"/>
</dbReference>
<keyword evidence="2" id="KW-0812">Transmembrane</keyword>
<accession>A0AA39U4L7</accession>
<protein>
    <recommendedName>
        <fullName evidence="6">Mid2 domain-containing protein</fullName>
    </recommendedName>
</protein>
<keyword evidence="5" id="KW-1185">Reference proteome</keyword>
<keyword evidence="3" id="KW-0732">Signal</keyword>
<reference evidence="4" key="1">
    <citation type="submission" date="2023-06" db="EMBL/GenBank/DDBJ databases">
        <authorList>
            <consortium name="Lawrence Berkeley National Laboratory"/>
            <person name="Ahrendt S."/>
            <person name="Sahu N."/>
            <person name="Indic B."/>
            <person name="Wong-Bajracharya J."/>
            <person name="Merenyi Z."/>
            <person name="Ke H.-M."/>
            <person name="Monk M."/>
            <person name="Kocsube S."/>
            <person name="Drula E."/>
            <person name="Lipzen A."/>
            <person name="Balint B."/>
            <person name="Henrissat B."/>
            <person name="Andreopoulos B."/>
            <person name="Martin F.M."/>
            <person name="Harder C.B."/>
            <person name="Rigling D."/>
            <person name="Ford K.L."/>
            <person name="Foster G.D."/>
            <person name="Pangilinan J."/>
            <person name="Papanicolaou A."/>
            <person name="Barry K."/>
            <person name="LaButti K."/>
            <person name="Viragh M."/>
            <person name="Koriabine M."/>
            <person name="Yan M."/>
            <person name="Riley R."/>
            <person name="Champramary S."/>
            <person name="Plett K.L."/>
            <person name="Tsai I.J."/>
            <person name="Slot J."/>
            <person name="Sipos G."/>
            <person name="Plett J."/>
            <person name="Nagy L.G."/>
            <person name="Grigoriev I.V."/>
        </authorList>
    </citation>
    <scope>NUCLEOTIDE SEQUENCE</scope>
    <source>
        <strain evidence="4">ICMP 16352</strain>
    </source>
</reference>
<name>A0AA39U4L7_9AGAR</name>
<feature type="chain" id="PRO_5041278618" description="Mid2 domain-containing protein" evidence="3">
    <location>
        <begin position="20"/>
        <end position="256"/>
    </location>
</feature>